<organism evidence="2 3">
    <name type="scientific">Candidatus Enterococcus murrayae</name>
    <dbReference type="NCBI Taxonomy" id="2815321"/>
    <lineage>
        <taxon>Bacteria</taxon>
        <taxon>Bacillati</taxon>
        <taxon>Bacillota</taxon>
        <taxon>Bacilli</taxon>
        <taxon>Lactobacillales</taxon>
        <taxon>Enterococcaceae</taxon>
        <taxon>Enterococcus</taxon>
    </lineage>
</organism>
<proteinExistence type="predicted"/>
<feature type="transmembrane region" description="Helical" evidence="1">
    <location>
        <begin position="97"/>
        <end position="118"/>
    </location>
</feature>
<evidence type="ECO:0000256" key="1">
    <source>
        <dbReference type="SAM" id="Phobius"/>
    </source>
</evidence>
<keyword evidence="3" id="KW-1185">Reference proteome</keyword>
<dbReference type="EMBL" id="JAFLVR010000004">
    <property type="protein sequence ID" value="MBO0450963.1"/>
    <property type="molecule type" value="Genomic_DNA"/>
</dbReference>
<feature type="transmembrane region" description="Helical" evidence="1">
    <location>
        <begin position="38"/>
        <end position="56"/>
    </location>
</feature>
<keyword evidence="1" id="KW-0812">Transmembrane</keyword>
<accession>A0ABS3HEF0</accession>
<evidence type="ECO:0000313" key="2">
    <source>
        <dbReference type="EMBL" id="MBO0450963.1"/>
    </source>
</evidence>
<reference evidence="2 3" key="1">
    <citation type="submission" date="2021-03" db="EMBL/GenBank/DDBJ databases">
        <title>Enterococcal diversity collection.</title>
        <authorList>
            <person name="Gilmore M.S."/>
            <person name="Schwartzman J."/>
            <person name="Van Tyne D."/>
            <person name="Martin M."/>
            <person name="Earl A.M."/>
            <person name="Manson A.L."/>
            <person name="Straub T."/>
            <person name="Salamzade R."/>
            <person name="Saavedra J."/>
            <person name="Lebreton F."/>
            <person name="Prichula J."/>
            <person name="Schaufler K."/>
            <person name="Gaca A."/>
            <person name="Sgardioli B."/>
            <person name="Wagenaar J."/>
            <person name="Strong T."/>
        </authorList>
    </citation>
    <scope>NUCLEOTIDE SEQUENCE [LARGE SCALE GENOMIC DNA]</scope>
    <source>
        <strain evidence="2 3">MJM16</strain>
    </source>
</reference>
<protein>
    <submittedName>
        <fullName evidence="2">Uncharacterized protein</fullName>
    </submittedName>
</protein>
<dbReference type="Proteomes" id="UP000664495">
    <property type="component" value="Unassembled WGS sequence"/>
</dbReference>
<evidence type="ECO:0000313" key="3">
    <source>
        <dbReference type="Proteomes" id="UP000664495"/>
    </source>
</evidence>
<keyword evidence="1" id="KW-0472">Membrane</keyword>
<sequence length="148" mass="16512">MKNESRPYNTYSYYLTLPIIYIVLLVLSFLGFDIGRTVGNVLFVLTIFAHIGAGKLKLISKRKHVAPSLLYAANIISLLLIPLLLFDLTSGGAGDTYFGLLGLVVLPIQILMIVFFFISANDIKKAYPTMKEDAKSSREEYLMAKKSK</sequence>
<feature type="transmembrane region" description="Helical" evidence="1">
    <location>
        <begin position="12"/>
        <end position="32"/>
    </location>
</feature>
<feature type="transmembrane region" description="Helical" evidence="1">
    <location>
        <begin position="68"/>
        <end position="85"/>
    </location>
</feature>
<keyword evidence="1" id="KW-1133">Transmembrane helix</keyword>
<comment type="caution">
    <text evidence="2">The sequence shown here is derived from an EMBL/GenBank/DDBJ whole genome shotgun (WGS) entry which is preliminary data.</text>
</comment>
<name>A0ABS3HEF0_9ENTE</name>
<gene>
    <name evidence="2" type="ORF">JZO85_01700</name>
</gene>